<dbReference type="AlphaFoldDB" id="A0A9J5ZVY8"/>
<comment type="caution">
    <text evidence="1">The sequence shown here is derived from an EMBL/GenBank/DDBJ whole genome shotgun (WGS) entry which is preliminary data.</text>
</comment>
<protein>
    <submittedName>
        <fullName evidence="1">Uncharacterized protein</fullName>
    </submittedName>
</protein>
<accession>A0A9J5ZVY8</accession>
<proteinExistence type="predicted"/>
<gene>
    <name evidence="1" type="ORF">H5410_016278</name>
</gene>
<evidence type="ECO:0000313" key="1">
    <source>
        <dbReference type="EMBL" id="KAG5616454.1"/>
    </source>
</evidence>
<keyword evidence="2" id="KW-1185">Reference proteome</keyword>
<sequence>MLVSVNFLAIIKLPGQGMFRKELGFIAKTMLGPPTQILGDGGNDRGFSWNKLHRTIMGRGGNWKNSAVVTSTSGAAVSTLATVSFIHGKI</sequence>
<dbReference type="EMBL" id="JACXVP010000003">
    <property type="protein sequence ID" value="KAG5616454.1"/>
    <property type="molecule type" value="Genomic_DNA"/>
</dbReference>
<reference evidence="1 2" key="1">
    <citation type="submission" date="2020-09" db="EMBL/GenBank/DDBJ databases">
        <title>De no assembly of potato wild relative species, Solanum commersonii.</title>
        <authorList>
            <person name="Cho K."/>
        </authorList>
    </citation>
    <scope>NUCLEOTIDE SEQUENCE [LARGE SCALE GENOMIC DNA]</scope>
    <source>
        <strain evidence="1">LZ3.2</strain>
        <tissue evidence="1">Leaf</tissue>
    </source>
</reference>
<evidence type="ECO:0000313" key="2">
    <source>
        <dbReference type="Proteomes" id="UP000824120"/>
    </source>
</evidence>
<name>A0A9J5ZVY8_SOLCO</name>
<dbReference type="Proteomes" id="UP000824120">
    <property type="component" value="Chromosome 3"/>
</dbReference>
<organism evidence="1 2">
    <name type="scientific">Solanum commersonii</name>
    <name type="common">Commerson's wild potato</name>
    <name type="synonym">Commerson's nightshade</name>
    <dbReference type="NCBI Taxonomy" id="4109"/>
    <lineage>
        <taxon>Eukaryota</taxon>
        <taxon>Viridiplantae</taxon>
        <taxon>Streptophyta</taxon>
        <taxon>Embryophyta</taxon>
        <taxon>Tracheophyta</taxon>
        <taxon>Spermatophyta</taxon>
        <taxon>Magnoliopsida</taxon>
        <taxon>eudicotyledons</taxon>
        <taxon>Gunneridae</taxon>
        <taxon>Pentapetalae</taxon>
        <taxon>asterids</taxon>
        <taxon>lamiids</taxon>
        <taxon>Solanales</taxon>
        <taxon>Solanaceae</taxon>
        <taxon>Solanoideae</taxon>
        <taxon>Solaneae</taxon>
        <taxon>Solanum</taxon>
    </lineage>
</organism>